<sequence length="328" mass="37471">MKVKAGVDLDPVCQYPYEHNNGSKFLEESVTDLQPKEICGFYRKGCLRLLAGCAPCQTFSTYNMKARSKEDKDKKWFLLLEFARLVREIQPEFVTMENVPGLEEQDVFQTFLKTLRDAGYHVSHQVVACAEYGIPQHRHRLVLLASKLGEIHLLTPKEIGAKRKTVRQAFRGLPHLRHGEQSKQDPLHQSSKLSDMNLRRIRASKPGGTWRDWPRELVADCHKKESGNTYGSVYGRMEWDQPAPTMTTQFFGFGNGRFGHPEEDRAISLREGAIIQSFPRSYQFSKPDEPICQKNIGRLIGNAVPVKLGEVIGRSLVAHVNKFYTKKR</sequence>
<dbReference type="PRINTS" id="PR00105">
    <property type="entry name" value="C5METTRFRASE"/>
</dbReference>
<comment type="similarity">
    <text evidence="7 8">Belongs to the class I-like SAM-binding methyltransferase superfamily. C5-methyltransferase family.</text>
</comment>
<keyword evidence="3 7" id="KW-0808">Transferase</keyword>
<dbReference type="InterPro" id="IPR029063">
    <property type="entry name" value="SAM-dependent_MTases_sf"/>
</dbReference>
<dbReference type="GO" id="GO:0009307">
    <property type="term" value="P:DNA restriction-modification system"/>
    <property type="evidence" value="ECO:0007669"/>
    <property type="project" value="UniProtKB-KW"/>
</dbReference>
<feature type="active site" evidence="7">
    <location>
        <position position="56"/>
    </location>
</feature>
<dbReference type="InterPro" id="IPR050390">
    <property type="entry name" value="C5-Methyltransferase"/>
</dbReference>
<comment type="caution">
    <text evidence="10">The sequence shown here is derived from an EMBL/GenBank/DDBJ whole genome shotgun (WGS) entry which is preliminary data.</text>
</comment>
<reference evidence="10 11" key="1">
    <citation type="submission" date="2019-08" db="EMBL/GenBank/DDBJ databases">
        <title>In-depth cultivation of the pig gut microbiome towards novel bacterial diversity and tailored functional studies.</title>
        <authorList>
            <person name="Wylensek D."/>
            <person name="Hitch T.C.A."/>
            <person name="Clavel T."/>
        </authorList>
    </citation>
    <scope>NUCLEOTIDE SEQUENCE [LARGE SCALE GENOMIC DNA]</scope>
    <source>
        <strain evidence="10 11">BBE-744-WT-12</strain>
    </source>
</reference>
<proteinExistence type="inferred from homology"/>
<evidence type="ECO:0000256" key="3">
    <source>
        <dbReference type="ARBA" id="ARBA00022679"/>
    </source>
</evidence>
<keyword evidence="4 7" id="KW-0949">S-adenosyl-L-methionine</keyword>
<dbReference type="GO" id="GO:0032259">
    <property type="term" value="P:methylation"/>
    <property type="evidence" value="ECO:0007669"/>
    <property type="project" value="UniProtKB-KW"/>
</dbReference>
<evidence type="ECO:0000256" key="8">
    <source>
        <dbReference type="RuleBase" id="RU000416"/>
    </source>
</evidence>
<evidence type="ECO:0000256" key="1">
    <source>
        <dbReference type="ARBA" id="ARBA00011975"/>
    </source>
</evidence>
<evidence type="ECO:0000256" key="5">
    <source>
        <dbReference type="ARBA" id="ARBA00022747"/>
    </source>
</evidence>
<dbReference type="Proteomes" id="UP000435649">
    <property type="component" value="Unassembled WGS sequence"/>
</dbReference>
<evidence type="ECO:0000256" key="4">
    <source>
        <dbReference type="ARBA" id="ARBA00022691"/>
    </source>
</evidence>
<dbReference type="Gene3D" id="3.90.120.10">
    <property type="entry name" value="DNA Methylase, subunit A, domain 2"/>
    <property type="match status" value="1"/>
</dbReference>
<dbReference type="PROSITE" id="PS00095">
    <property type="entry name" value="C5_MTASE_2"/>
    <property type="match status" value="1"/>
</dbReference>
<comment type="catalytic activity">
    <reaction evidence="6">
        <text>a 2'-deoxycytidine in DNA + S-adenosyl-L-methionine = a 5-methyl-2'-deoxycytidine in DNA + S-adenosyl-L-homocysteine + H(+)</text>
        <dbReference type="Rhea" id="RHEA:13681"/>
        <dbReference type="Rhea" id="RHEA-COMP:11369"/>
        <dbReference type="Rhea" id="RHEA-COMP:11370"/>
        <dbReference type="ChEBI" id="CHEBI:15378"/>
        <dbReference type="ChEBI" id="CHEBI:57856"/>
        <dbReference type="ChEBI" id="CHEBI:59789"/>
        <dbReference type="ChEBI" id="CHEBI:85452"/>
        <dbReference type="ChEBI" id="CHEBI:85454"/>
        <dbReference type="EC" id="2.1.1.37"/>
    </reaction>
</comment>
<dbReference type="Pfam" id="PF00145">
    <property type="entry name" value="DNA_methylase"/>
    <property type="match status" value="1"/>
</dbReference>
<protein>
    <recommendedName>
        <fullName evidence="1">DNA (cytosine-5-)-methyltransferase</fullName>
        <ecNumber evidence="1">2.1.1.37</ecNumber>
    </recommendedName>
</protein>
<dbReference type="SUPFAM" id="SSF53335">
    <property type="entry name" value="S-adenosyl-L-methionine-dependent methyltransferases"/>
    <property type="match status" value="1"/>
</dbReference>
<keyword evidence="11" id="KW-1185">Reference proteome</keyword>
<dbReference type="PANTHER" id="PTHR10629">
    <property type="entry name" value="CYTOSINE-SPECIFIC METHYLTRANSFERASE"/>
    <property type="match status" value="1"/>
</dbReference>
<feature type="compositionally biased region" description="Basic and acidic residues" evidence="9">
    <location>
        <begin position="177"/>
        <end position="186"/>
    </location>
</feature>
<dbReference type="EMBL" id="VUNS01000030">
    <property type="protein sequence ID" value="MST99160.1"/>
    <property type="molecule type" value="Genomic_DNA"/>
</dbReference>
<dbReference type="AlphaFoldDB" id="A0A844G5L8"/>
<keyword evidence="2 7" id="KW-0489">Methyltransferase</keyword>
<dbReference type="InterPro" id="IPR001525">
    <property type="entry name" value="C5_MeTfrase"/>
</dbReference>
<dbReference type="GO" id="GO:0044027">
    <property type="term" value="P:negative regulation of gene expression via chromosomal CpG island methylation"/>
    <property type="evidence" value="ECO:0007669"/>
    <property type="project" value="TreeGrafter"/>
</dbReference>
<dbReference type="InterPro" id="IPR031303">
    <property type="entry name" value="C5_meth_CS"/>
</dbReference>
<name>A0A844G5L8_9BACT</name>
<feature type="region of interest" description="Disordered" evidence="9">
    <location>
        <begin position="172"/>
        <end position="193"/>
    </location>
</feature>
<evidence type="ECO:0000256" key="6">
    <source>
        <dbReference type="ARBA" id="ARBA00047422"/>
    </source>
</evidence>
<gene>
    <name evidence="10" type="ORF">FYJ85_19200</name>
</gene>
<evidence type="ECO:0000256" key="2">
    <source>
        <dbReference type="ARBA" id="ARBA00022603"/>
    </source>
</evidence>
<dbReference type="GO" id="GO:0003886">
    <property type="term" value="F:DNA (cytosine-5-)-methyltransferase activity"/>
    <property type="evidence" value="ECO:0007669"/>
    <property type="project" value="UniProtKB-EC"/>
</dbReference>
<evidence type="ECO:0000313" key="11">
    <source>
        <dbReference type="Proteomes" id="UP000435649"/>
    </source>
</evidence>
<evidence type="ECO:0000256" key="9">
    <source>
        <dbReference type="SAM" id="MobiDB-lite"/>
    </source>
</evidence>
<organism evidence="10 11">
    <name type="scientific">Victivallis lenta</name>
    <dbReference type="NCBI Taxonomy" id="2606640"/>
    <lineage>
        <taxon>Bacteria</taxon>
        <taxon>Pseudomonadati</taxon>
        <taxon>Lentisphaerota</taxon>
        <taxon>Lentisphaeria</taxon>
        <taxon>Victivallales</taxon>
        <taxon>Victivallaceae</taxon>
        <taxon>Victivallis</taxon>
    </lineage>
</organism>
<dbReference type="PROSITE" id="PS51679">
    <property type="entry name" value="SAM_MT_C5"/>
    <property type="match status" value="1"/>
</dbReference>
<dbReference type="PANTHER" id="PTHR10629:SF52">
    <property type="entry name" value="DNA (CYTOSINE-5)-METHYLTRANSFERASE 1"/>
    <property type="match status" value="1"/>
</dbReference>
<dbReference type="Gene3D" id="3.40.50.150">
    <property type="entry name" value="Vaccinia Virus protein VP39"/>
    <property type="match status" value="1"/>
</dbReference>
<evidence type="ECO:0000256" key="7">
    <source>
        <dbReference type="PROSITE-ProRule" id="PRU01016"/>
    </source>
</evidence>
<accession>A0A844G5L8</accession>
<dbReference type="NCBIfam" id="TIGR00675">
    <property type="entry name" value="dcm"/>
    <property type="match status" value="1"/>
</dbReference>
<evidence type="ECO:0000313" key="10">
    <source>
        <dbReference type="EMBL" id="MST99160.1"/>
    </source>
</evidence>
<keyword evidence="5" id="KW-0680">Restriction system</keyword>
<dbReference type="GO" id="GO:0003677">
    <property type="term" value="F:DNA binding"/>
    <property type="evidence" value="ECO:0007669"/>
    <property type="project" value="TreeGrafter"/>
</dbReference>
<dbReference type="EC" id="2.1.1.37" evidence="1"/>